<evidence type="ECO:0000256" key="1">
    <source>
        <dbReference type="ARBA" id="ARBA00004610"/>
    </source>
</evidence>
<dbReference type="SMART" id="SM00037">
    <property type="entry name" value="CNX"/>
    <property type="match status" value="1"/>
</dbReference>
<dbReference type="GO" id="GO:0005243">
    <property type="term" value="F:gap junction channel activity"/>
    <property type="evidence" value="ECO:0007669"/>
    <property type="project" value="TreeGrafter"/>
</dbReference>
<feature type="transmembrane region" description="Helical" evidence="10">
    <location>
        <begin position="128"/>
        <end position="150"/>
    </location>
</feature>
<evidence type="ECO:0000256" key="4">
    <source>
        <dbReference type="ARBA" id="ARBA00022692"/>
    </source>
</evidence>
<dbReference type="InterPro" id="IPR000500">
    <property type="entry name" value="Connexin"/>
</dbReference>
<evidence type="ECO:0000313" key="13">
    <source>
        <dbReference type="EMBL" id="CAH2320481.1"/>
    </source>
</evidence>
<dbReference type="GO" id="GO:0007267">
    <property type="term" value="P:cell-cell signaling"/>
    <property type="evidence" value="ECO:0007669"/>
    <property type="project" value="TreeGrafter"/>
</dbReference>
<dbReference type="SMART" id="SM01089">
    <property type="entry name" value="Connexin_CCC"/>
    <property type="match status" value="1"/>
</dbReference>
<dbReference type="PROSITE" id="PS00408">
    <property type="entry name" value="CONNEXINS_2"/>
    <property type="match status" value="1"/>
</dbReference>
<feature type="transmembrane region" description="Helical" evidence="10">
    <location>
        <begin position="77"/>
        <end position="97"/>
    </location>
</feature>
<dbReference type="Gene3D" id="1.20.1440.80">
    <property type="entry name" value="Gap junction channel protein cysteine-rich domain"/>
    <property type="match status" value="1"/>
</dbReference>
<evidence type="ECO:0000256" key="6">
    <source>
        <dbReference type="ARBA" id="ARBA00022949"/>
    </source>
</evidence>
<name>A0AAD1T853_PELCU</name>
<evidence type="ECO:0000256" key="5">
    <source>
        <dbReference type="ARBA" id="ARBA00022868"/>
    </source>
</evidence>
<dbReference type="FunFam" id="1.20.1440.80:FF:000001">
    <property type="entry name" value="Gap junction alpha-1"/>
    <property type="match status" value="1"/>
</dbReference>
<dbReference type="PROSITE" id="PS00407">
    <property type="entry name" value="CONNEXINS_1"/>
    <property type="match status" value="1"/>
</dbReference>
<feature type="domain" description="Connexin cysteine-rich" evidence="12">
    <location>
        <begin position="141"/>
        <end position="208"/>
    </location>
</feature>
<evidence type="ECO:0000256" key="8">
    <source>
        <dbReference type="ARBA" id="ARBA00023136"/>
    </source>
</evidence>
<feature type="transmembrane region" description="Helical" evidence="10">
    <location>
        <begin position="23"/>
        <end position="44"/>
    </location>
</feature>
<dbReference type="PANTHER" id="PTHR11984">
    <property type="entry name" value="CONNEXIN"/>
    <property type="match status" value="1"/>
</dbReference>
<evidence type="ECO:0000259" key="12">
    <source>
        <dbReference type="SMART" id="SM01089"/>
    </source>
</evidence>
<dbReference type="InterPro" id="IPR038359">
    <property type="entry name" value="Connexin_N_sf"/>
</dbReference>
<feature type="domain" description="Connexin N-terminal" evidence="11">
    <location>
        <begin position="42"/>
        <end position="75"/>
    </location>
</feature>
<evidence type="ECO:0000256" key="7">
    <source>
        <dbReference type="ARBA" id="ARBA00022989"/>
    </source>
</evidence>
<gene>
    <name evidence="13" type="ORF">PECUL_23A009220</name>
</gene>
<dbReference type="GO" id="GO:0005922">
    <property type="term" value="C:connexin complex"/>
    <property type="evidence" value="ECO:0007669"/>
    <property type="project" value="InterPro"/>
</dbReference>
<comment type="similarity">
    <text evidence="9">Belongs to the connexin family.</text>
</comment>
<keyword evidence="14" id="KW-1185">Reference proteome</keyword>
<reference evidence="13" key="1">
    <citation type="submission" date="2022-03" db="EMBL/GenBank/DDBJ databases">
        <authorList>
            <person name="Alioto T."/>
            <person name="Alioto T."/>
            <person name="Gomez Garrido J."/>
        </authorList>
    </citation>
    <scope>NUCLEOTIDE SEQUENCE</scope>
</reference>
<evidence type="ECO:0000259" key="11">
    <source>
        <dbReference type="SMART" id="SM00037"/>
    </source>
</evidence>
<keyword evidence="6" id="KW-0965">Cell junction</keyword>
<protein>
    <recommendedName>
        <fullName evidence="9">Gap junction protein</fullName>
    </recommendedName>
</protein>
<comment type="subcellular location">
    <subcellularLocation>
        <location evidence="1">Cell junction</location>
        <location evidence="1">Gap junction</location>
    </subcellularLocation>
    <subcellularLocation>
        <location evidence="2 9">Cell membrane</location>
        <topology evidence="2 9">Multi-pass membrane protein</topology>
    </subcellularLocation>
</comment>
<sequence>MNWGVYEALLTGVNKFSTEFGRLWLSIVFIFRILIYAVTATRVWGDDQKDFDCNTRQPGCANVCYDQYFPISHIRLWALQLIMVTCPSLLVVMHVAYRENRERKRKEQLGEKCDKLYKDIGKKRGGLWWTYLVSLLVKAVIDTAFIYIFYQLYENIFLPSVVKCSLSPCPNIVDCFISRPSEKNIFTVFMIAASAVCVLLNIIEVFYLIGKKCKEAIHGPRQTNLQEKTEAIELTSCCADEKNKSTTCSGDICHVTNCKTLMTDVKTTNSNQNIQSSG</sequence>
<dbReference type="Proteomes" id="UP001295444">
    <property type="component" value="Chromosome 10"/>
</dbReference>
<dbReference type="EMBL" id="OW240921">
    <property type="protein sequence ID" value="CAH2320481.1"/>
    <property type="molecule type" value="Genomic_DNA"/>
</dbReference>
<dbReference type="InterPro" id="IPR013092">
    <property type="entry name" value="Connexin_N"/>
</dbReference>
<comment type="function">
    <text evidence="9">One gap junction consists of a cluster of closely packed pairs of transmembrane channels, the connexons, through which materials of low MW diffuse from one cell to a neighboring cell.</text>
</comment>
<dbReference type="PRINTS" id="PR00206">
    <property type="entry name" value="CONNEXIN"/>
</dbReference>
<dbReference type="InterPro" id="IPR017990">
    <property type="entry name" value="Connexin_CS"/>
</dbReference>
<evidence type="ECO:0000313" key="14">
    <source>
        <dbReference type="Proteomes" id="UP001295444"/>
    </source>
</evidence>
<keyword evidence="3" id="KW-1003">Cell membrane</keyword>
<proteinExistence type="inferred from homology"/>
<keyword evidence="7 10" id="KW-1133">Transmembrane helix</keyword>
<keyword evidence="8 10" id="KW-0472">Membrane</keyword>
<dbReference type="InterPro" id="IPR019570">
    <property type="entry name" value="Connexin_CCC"/>
</dbReference>
<feature type="transmembrane region" description="Helical" evidence="10">
    <location>
        <begin position="185"/>
        <end position="209"/>
    </location>
</feature>
<accession>A0AAD1T853</accession>
<evidence type="ECO:0000256" key="9">
    <source>
        <dbReference type="RuleBase" id="RU000630"/>
    </source>
</evidence>
<evidence type="ECO:0000256" key="3">
    <source>
        <dbReference type="ARBA" id="ARBA00022475"/>
    </source>
</evidence>
<keyword evidence="5 9" id="KW-0303">Gap junction</keyword>
<dbReference type="Pfam" id="PF00029">
    <property type="entry name" value="Connexin"/>
    <property type="match status" value="1"/>
</dbReference>
<evidence type="ECO:0000256" key="10">
    <source>
        <dbReference type="SAM" id="Phobius"/>
    </source>
</evidence>
<organism evidence="13 14">
    <name type="scientific">Pelobates cultripes</name>
    <name type="common">Western spadefoot toad</name>
    <dbReference type="NCBI Taxonomy" id="61616"/>
    <lineage>
        <taxon>Eukaryota</taxon>
        <taxon>Metazoa</taxon>
        <taxon>Chordata</taxon>
        <taxon>Craniata</taxon>
        <taxon>Vertebrata</taxon>
        <taxon>Euteleostomi</taxon>
        <taxon>Amphibia</taxon>
        <taxon>Batrachia</taxon>
        <taxon>Anura</taxon>
        <taxon>Pelobatoidea</taxon>
        <taxon>Pelobatidae</taxon>
        <taxon>Pelobates</taxon>
    </lineage>
</organism>
<comment type="subunit">
    <text evidence="9">A connexon is composed of a hexamer of connexins.</text>
</comment>
<dbReference type="PANTHER" id="PTHR11984:SF120">
    <property type="entry name" value="GAP JUNCTION PROTEIN"/>
    <property type="match status" value="1"/>
</dbReference>
<keyword evidence="4 9" id="KW-0812">Transmembrane</keyword>
<evidence type="ECO:0000256" key="2">
    <source>
        <dbReference type="ARBA" id="ARBA00004651"/>
    </source>
</evidence>
<dbReference type="AlphaFoldDB" id="A0AAD1T853"/>